<dbReference type="RefSeq" id="WP_062382967.1">
    <property type="nucleotide sequence ID" value="NZ_CP014544.1"/>
</dbReference>
<protein>
    <recommendedName>
        <fullName evidence="3">PhoP regulatory network protein YrbL</fullName>
    </recommendedName>
</protein>
<organism evidence="1 2">
    <name type="scientific">Zhongshania aliphaticivorans</name>
    <dbReference type="NCBI Taxonomy" id="1470434"/>
    <lineage>
        <taxon>Bacteria</taxon>
        <taxon>Pseudomonadati</taxon>
        <taxon>Pseudomonadota</taxon>
        <taxon>Gammaproteobacteria</taxon>
        <taxon>Cellvibrionales</taxon>
        <taxon>Spongiibacteraceae</taxon>
        <taxon>Zhongshania</taxon>
    </lineage>
</organism>
<accession>A0A127M1W2</accession>
<dbReference type="AlphaFoldDB" id="A0A127M1W2"/>
<dbReference type="Pfam" id="PF10707">
    <property type="entry name" value="YrbL-PhoP_reg"/>
    <property type="match status" value="1"/>
</dbReference>
<proteinExistence type="predicted"/>
<dbReference type="KEGG" id="zal:AZF00_02380"/>
<name>A0A127M1W2_9GAMM</name>
<dbReference type="STRING" id="1470434.AZF00_02380"/>
<dbReference type="InterPro" id="IPR019647">
    <property type="entry name" value="PhoP_reg_network_YrbL"/>
</dbReference>
<evidence type="ECO:0000313" key="2">
    <source>
        <dbReference type="Proteomes" id="UP000074119"/>
    </source>
</evidence>
<reference evidence="1 2" key="1">
    <citation type="submission" date="2015-12" db="EMBL/GenBank/DDBJ databases">
        <authorList>
            <person name="Shamseldin A."/>
            <person name="Moawad H."/>
            <person name="Abd El-Rahim W.M."/>
            <person name="Sadowsky M.J."/>
        </authorList>
    </citation>
    <scope>NUCLEOTIDE SEQUENCE [LARGE SCALE GENOMIC DNA]</scope>
    <source>
        <strain evidence="1 2">SM2</strain>
    </source>
</reference>
<dbReference type="Proteomes" id="UP000074119">
    <property type="component" value="Chromosome"/>
</dbReference>
<dbReference type="EMBL" id="CP014544">
    <property type="protein sequence ID" value="AMO67215.1"/>
    <property type="molecule type" value="Genomic_DNA"/>
</dbReference>
<evidence type="ECO:0008006" key="3">
    <source>
        <dbReference type="Google" id="ProtNLM"/>
    </source>
</evidence>
<gene>
    <name evidence="1" type="ORF">AZF00_02380</name>
</gene>
<sequence>MIALKALKPFAAGGNRWCYVDPSDSARCIKVRRPDFSIAERRRSKGFPKNLKPLSSFDDNLDEFKVMASLERHYDDKIFAHISRCFGFVDTDMGRGLCSELIRDSGGEVSLSLKQYLWENDYDDDCRNAVNALCEHWLAYRVPSRDLILHNVVVQRDVSVPDAPQIQRLVVIDGVGSAGVIPGHAMPGFMQIKKAQRKVANIHQRIDDLLSDKAQGKGPGMHGFLFHSGQE</sequence>
<evidence type="ECO:0000313" key="1">
    <source>
        <dbReference type="EMBL" id="AMO67215.1"/>
    </source>
</evidence>